<keyword evidence="7 10" id="KW-0547">Nucleotide-binding</keyword>
<evidence type="ECO:0000256" key="4">
    <source>
        <dbReference type="ARBA" id="ARBA00012743"/>
    </source>
</evidence>
<dbReference type="Proteomes" id="UP000005215">
    <property type="component" value="Unassembled WGS sequence"/>
</dbReference>
<proteinExistence type="inferred from homology"/>
<dbReference type="UniPathway" id="UPA00253">
    <property type="reaction ID" value="UER00334"/>
</dbReference>
<dbReference type="InterPro" id="IPR014445">
    <property type="entry name" value="Gln-dep_NAD_synthase"/>
</dbReference>
<dbReference type="InterPro" id="IPR003010">
    <property type="entry name" value="C-N_Hydrolase"/>
</dbReference>
<evidence type="ECO:0000256" key="8">
    <source>
        <dbReference type="ARBA" id="ARBA00022840"/>
    </source>
</evidence>
<dbReference type="Gene3D" id="3.60.110.10">
    <property type="entry name" value="Carbon-nitrogen hydrolase"/>
    <property type="match status" value="2"/>
</dbReference>
<keyword evidence="8 10" id="KW-0067">ATP-binding</keyword>
<evidence type="ECO:0000256" key="7">
    <source>
        <dbReference type="ARBA" id="ARBA00022741"/>
    </source>
</evidence>
<dbReference type="GeneTree" id="ENSGT00390000010152"/>
<dbReference type="STRING" id="43179.ENSSTOP00000001367"/>
<dbReference type="PANTHER" id="PTHR23090">
    <property type="entry name" value="NH 3 /GLUTAMINE-DEPENDENT NAD + SYNTHETASE"/>
    <property type="match status" value="1"/>
</dbReference>
<reference evidence="13" key="1">
    <citation type="submission" date="2011-11" db="EMBL/GenBank/DDBJ databases">
        <title>The Draft Genome of Spermophilus tridecemlineatus.</title>
        <authorList>
            <consortium name="The Broad Institute Genome Assembly &amp; Analysis Group"/>
            <consortium name="Computational R&amp;D Group"/>
            <consortium name="and Sequencing Platform"/>
            <person name="Di Palma F."/>
            <person name="Alfoldi J."/>
            <person name="Johnson J."/>
            <person name="Berlin A."/>
            <person name="Gnerre S."/>
            <person name="Jaffe D."/>
            <person name="MacCallum I."/>
            <person name="Young S."/>
            <person name="Walker B.J."/>
            <person name="Lindblad-Toh K."/>
        </authorList>
    </citation>
    <scope>NUCLEOTIDE SEQUENCE [LARGE SCALE GENOMIC DNA]</scope>
</reference>
<dbReference type="GO" id="GO:0034354">
    <property type="term" value="P:'de novo' NAD+ biosynthetic process from L-tryptophan"/>
    <property type="evidence" value="ECO:0007669"/>
    <property type="project" value="Ensembl"/>
</dbReference>
<dbReference type="HOGENOM" id="CLU_011884_2_0_1"/>
<evidence type="ECO:0000256" key="2">
    <source>
        <dbReference type="ARBA" id="ARBA00007145"/>
    </source>
</evidence>
<dbReference type="PIRSF" id="PIRSF006630">
    <property type="entry name" value="NADS_GAT"/>
    <property type="match status" value="1"/>
</dbReference>
<dbReference type="InterPro" id="IPR036526">
    <property type="entry name" value="C-N_Hydrolase_sf"/>
</dbReference>
<evidence type="ECO:0000256" key="9">
    <source>
        <dbReference type="ARBA" id="ARBA00023027"/>
    </source>
</evidence>
<dbReference type="InParanoid" id="I3LYR3"/>
<dbReference type="EMBL" id="AGTP01107849">
    <property type="status" value="NOT_ANNOTATED_CDS"/>
    <property type="molecule type" value="Genomic_DNA"/>
</dbReference>
<dbReference type="GO" id="GO:0034355">
    <property type="term" value="P:NAD+ biosynthetic process via the salvage pathway"/>
    <property type="evidence" value="ECO:0007669"/>
    <property type="project" value="Ensembl"/>
</dbReference>
<keyword evidence="6 10" id="KW-0436">Ligase</keyword>
<dbReference type="Pfam" id="PF00795">
    <property type="entry name" value="CN_hydrolase"/>
    <property type="match status" value="2"/>
</dbReference>
<dbReference type="GO" id="GO:0005524">
    <property type="term" value="F:ATP binding"/>
    <property type="evidence" value="ECO:0007669"/>
    <property type="project" value="UniProtKB-UniRule"/>
</dbReference>
<dbReference type="EMBL" id="AGTP01107850">
    <property type="status" value="NOT_ANNOTATED_CDS"/>
    <property type="molecule type" value="Genomic_DNA"/>
</dbReference>
<dbReference type="EMBL" id="AGTP01107851">
    <property type="status" value="NOT_ANNOTATED_CDS"/>
    <property type="molecule type" value="Genomic_DNA"/>
</dbReference>
<reference evidence="12" key="2">
    <citation type="submission" date="2025-08" db="UniProtKB">
        <authorList>
            <consortium name="Ensembl"/>
        </authorList>
    </citation>
    <scope>IDENTIFICATION</scope>
</reference>
<dbReference type="GO" id="GO:0003952">
    <property type="term" value="F:NAD+ synthase (glutamine-hydrolyzing) activity"/>
    <property type="evidence" value="ECO:0007669"/>
    <property type="project" value="UniProtKB-UniRule"/>
</dbReference>
<sequence>MGRKVTVATCALNQWALDFEGNLQRILKSIEIAKNRGARYRLGPELEICGYGCWDHYYESDTLLHSLQVLAALLVPKMALANEANYRELRWFTPWSRSRHTEEYFLPRMLQDLTQQETVPFGDAVLATQDTCIGSEICEELWTPHSPHVDMGLDGVEIITNASGSHHVLRKAHARVDLVTMATTKNGGIYLLANQKGCDGDRLYYDGCALIAMNGGIFAQGSQFSLDDVEVLTATLDLEDVRSYRAEISSRNLAASRVSPYPRVKVDFALSGHEDLLQPVSEPLEWRYHRPEEEISLGPACWLWDFLRRSHQAGFLLPLSGGVDSAATACLVYSMCYQVCEAVRDGNQEVLADVQALLSQNSYIPQDPRELCGRLLTTCYMASENSSQETWHTSTRATCVHHISLNMDPAVTAILGIFRLVTGKSPLFAVHGGSSRENLALQNVQVTPLLGCCKPGWSQLSRLPSRGSLFPEVSSSLLGYLTKYDCSSADLNPVGGISKMDLRAFVQFCMELCATHRATADLCPLQEDMGMTYAELSVFGRLRKIAKMGPYSMFCKLLNVWRDTCTPRQVADKVKRFFSRYSMNRHKMTTLTPAYHAENYSPDDNRFDLRPFLYNTRWPWQFRCIEDQVGAAAASREPRRQSFRAPSPA</sequence>
<dbReference type="EMBL" id="AGTP01107853">
    <property type="status" value="NOT_ANNOTATED_CDS"/>
    <property type="molecule type" value="Genomic_DNA"/>
</dbReference>
<evidence type="ECO:0000256" key="6">
    <source>
        <dbReference type="ARBA" id="ARBA00022598"/>
    </source>
</evidence>
<reference evidence="12" key="3">
    <citation type="submission" date="2025-09" db="UniProtKB">
        <authorList>
            <consortium name="Ensembl"/>
        </authorList>
    </citation>
    <scope>IDENTIFICATION</scope>
</reference>
<dbReference type="EMBL" id="AGTP01107848">
    <property type="status" value="NOT_ANNOTATED_CDS"/>
    <property type="molecule type" value="Genomic_DNA"/>
</dbReference>
<protein>
    <recommendedName>
        <fullName evidence="5 10">Glutamine-dependent NAD(+) synthetase</fullName>
        <ecNumber evidence="4 10">6.3.5.1</ecNumber>
    </recommendedName>
    <alternativeName>
        <fullName evidence="10">NAD(+) synthase [glutamine-hydrolyzing]</fullName>
    </alternativeName>
</protein>
<organism evidence="12 13">
    <name type="scientific">Ictidomys tridecemlineatus</name>
    <name type="common">Thirteen-lined ground squirrel</name>
    <name type="synonym">Spermophilus tridecemlineatus</name>
    <dbReference type="NCBI Taxonomy" id="43179"/>
    <lineage>
        <taxon>Eukaryota</taxon>
        <taxon>Metazoa</taxon>
        <taxon>Chordata</taxon>
        <taxon>Craniata</taxon>
        <taxon>Vertebrata</taxon>
        <taxon>Euteleostomi</taxon>
        <taxon>Mammalia</taxon>
        <taxon>Eutheria</taxon>
        <taxon>Euarchontoglires</taxon>
        <taxon>Glires</taxon>
        <taxon>Rodentia</taxon>
        <taxon>Sciuromorpha</taxon>
        <taxon>Sciuridae</taxon>
        <taxon>Xerinae</taxon>
        <taxon>Marmotini</taxon>
        <taxon>Ictidomys</taxon>
    </lineage>
</organism>
<dbReference type="InterPro" id="IPR014729">
    <property type="entry name" value="Rossmann-like_a/b/a_fold"/>
</dbReference>
<gene>
    <name evidence="12" type="primary">NADSYN1</name>
</gene>
<evidence type="ECO:0000313" key="13">
    <source>
        <dbReference type="Proteomes" id="UP000005215"/>
    </source>
</evidence>
<comment type="pathway">
    <text evidence="1 10">Cofactor biosynthesis; NAD(+) biosynthesis; NAD(+) from deamido-NAD(+) (L-Gln route): step 1/1.</text>
</comment>
<dbReference type="EMBL" id="AGTP01107852">
    <property type="status" value="NOT_ANNOTATED_CDS"/>
    <property type="molecule type" value="Genomic_DNA"/>
</dbReference>
<dbReference type="CDD" id="cd00553">
    <property type="entry name" value="NAD_synthase"/>
    <property type="match status" value="1"/>
</dbReference>
<dbReference type="CDD" id="cd07570">
    <property type="entry name" value="GAT_Gln-NAD-synth"/>
    <property type="match status" value="1"/>
</dbReference>
<dbReference type="Ensembl" id="ENSSTOT00000001528.3">
    <property type="protein sequence ID" value="ENSSTOP00000001367.3"/>
    <property type="gene ID" value="ENSSTOG00000001522.3"/>
</dbReference>
<evidence type="ECO:0000256" key="1">
    <source>
        <dbReference type="ARBA" id="ARBA00005188"/>
    </source>
</evidence>
<dbReference type="Gene3D" id="3.40.50.620">
    <property type="entry name" value="HUPs"/>
    <property type="match status" value="1"/>
</dbReference>
<dbReference type="GO" id="GO:0005829">
    <property type="term" value="C:cytosol"/>
    <property type="evidence" value="ECO:0007669"/>
    <property type="project" value="Ensembl"/>
</dbReference>
<dbReference type="SUPFAM" id="SSF52402">
    <property type="entry name" value="Adenine nucleotide alpha hydrolases-like"/>
    <property type="match status" value="1"/>
</dbReference>
<feature type="domain" description="CN hydrolase" evidence="11">
    <location>
        <begin position="5"/>
        <end position="238"/>
    </location>
</feature>
<dbReference type="PROSITE" id="PS50263">
    <property type="entry name" value="CN_HYDROLASE"/>
    <property type="match status" value="1"/>
</dbReference>
<dbReference type="GO" id="GO:0004359">
    <property type="term" value="F:glutaminase activity"/>
    <property type="evidence" value="ECO:0007669"/>
    <property type="project" value="InterPro"/>
</dbReference>
<evidence type="ECO:0000313" key="12">
    <source>
        <dbReference type="Ensembl" id="ENSSTOP00000001367.3"/>
    </source>
</evidence>
<evidence type="ECO:0000256" key="10">
    <source>
        <dbReference type="PIRNR" id="PIRNR006630"/>
    </source>
</evidence>
<comment type="catalytic activity">
    <reaction evidence="10">
        <text>deamido-NAD(+) + L-glutamine + ATP + H2O = L-glutamate + AMP + diphosphate + NAD(+) + H(+)</text>
        <dbReference type="Rhea" id="RHEA:24384"/>
        <dbReference type="ChEBI" id="CHEBI:15377"/>
        <dbReference type="ChEBI" id="CHEBI:15378"/>
        <dbReference type="ChEBI" id="CHEBI:29985"/>
        <dbReference type="ChEBI" id="CHEBI:30616"/>
        <dbReference type="ChEBI" id="CHEBI:33019"/>
        <dbReference type="ChEBI" id="CHEBI:57540"/>
        <dbReference type="ChEBI" id="CHEBI:58359"/>
        <dbReference type="ChEBI" id="CHEBI:58437"/>
        <dbReference type="ChEBI" id="CHEBI:456215"/>
        <dbReference type="EC" id="6.3.5.1"/>
    </reaction>
</comment>
<keyword evidence="13" id="KW-1185">Reference proteome</keyword>
<dbReference type="EC" id="6.3.5.1" evidence="4 10"/>
<name>I3LYR3_ICTTR</name>
<comment type="similarity">
    <text evidence="2 10">In the C-terminal section; belongs to the NAD synthetase family.</text>
</comment>
<accession>I3LYR3</accession>
<dbReference type="PANTHER" id="PTHR23090:SF9">
    <property type="entry name" value="GLUTAMINE-DEPENDENT NAD(+) SYNTHETASE"/>
    <property type="match status" value="1"/>
</dbReference>
<evidence type="ECO:0000259" key="11">
    <source>
        <dbReference type="PROSITE" id="PS50263"/>
    </source>
</evidence>
<dbReference type="FunCoup" id="I3LYR3">
    <property type="interactions" value="1297"/>
</dbReference>
<dbReference type="InterPro" id="IPR003694">
    <property type="entry name" value="NAD_synthase"/>
</dbReference>
<evidence type="ECO:0000256" key="3">
    <source>
        <dbReference type="ARBA" id="ARBA00011643"/>
    </source>
</evidence>
<comment type="subunit">
    <text evidence="3">Homohexamer.</text>
</comment>
<keyword evidence="9 10" id="KW-0520">NAD</keyword>
<dbReference type="SUPFAM" id="SSF56317">
    <property type="entry name" value="Carbon-nitrogen hydrolase"/>
    <property type="match status" value="1"/>
</dbReference>
<dbReference type="AlphaFoldDB" id="I3LYR3"/>
<evidence type="ECO:0000256" key="5">
    <source>
        <dbReference type="ARBA" id="ARBA00017309"/>
    </source>
</evidence>
<dbReference type="FunFam" id="3.40.50.620:FF:000036">
    <property type="entry name" value="Glutamine-dependent NAD(+) synthetase"/>
    <property type="match status" value="1"/>
</dbReference>